<name>A0ABS6KRN3_9MYCO</name>
<proteinExistence type="predicted"/>
<evidence type="ECO:0008006" key="3">
    <source>
        <dbReference type="Google" id="ProtNLM"/>
    </source>
</evidence>
<protein>
    <recommendedName>
        <fullName evidence="3">DUF732 domain-containing protein</fullName>
    </recommendedName>
</protein>
<organism evidence="1 2">
    <name type="scientific">[Mycobacterium] fortunisiensis</name>
    <dbReference type="NCBI Taxonomy" id="2600579"/>
    <lineage>
        <taxon>Bacteria</taxon>
        <taxon>Bacillati</taxon>
        <taxon>Actinomycetota</taxon>
        <taxon>Actinomycetes</taxon>
        <taxon>Mycobacteriales</taxon>
        <taxon>Mycobacteriaceae</taxon>
        <taxon>Mycolicibacterium</taxon>
    </lineage>
</organism>
<gene>
    <name evidence="1" type="ORF">FR943_20160</name>
</gene>
<evidence type="ECO:0000313" key="2">
    <source>
        <dbReference type="Proteomes" id="UP000812982"/>
    </source>
</evidence>
<dbReference type="Proteomes" id="UP000812982">
    <property type="component" value="Unassembled WGS sequence"/>
</dbReference>
<comment type="caution">
    <text evidence="1">The sequence shown here is derived from an EMBL/GenBank/DDBJ whole genome shotgun (WGS) entry which is preliminary data.</text>
</comment>
<dbReference type="RefSeq" id="WP_217160016.1">
    <property type="nucleotide sequence ID" value="NZ_VOMB01000022.1"/>
</dbReference>
<evidence type="ECO:0000313" key="1">
    <source>
        <dbReference type="EMBL" id="MBU9766144.1"/>
    </source>
</evidence>
<keyword evidence="2" id="KW-1185">Reference proteome</keyword>
<sequence>MLAAAAPVMLIMVAVGYATEDTDEPSADCQRADQIAHQWVKVVPGVLKGMGVGEVDPNLARDAGEAATAVRDEAASVEDHDLKRESLRFADALHRISQGNPRTPPNGWPDKNFVGGFQDGTDALHELKLACPNVGTDQLPAGVPTTPP</sequence>
<accession>A0ABS6KRN3</accession>
<dbReference type="EMBL" id="VOMB01000022">
    <property type="protein sequence ID" value="MBU9766144.1"/>
    <property type="molecule type" value="Genomic_DNA"/>
</dbReference>
<reference evidence="1 2" key="1">
    <citation type="journal article" date="2021" name="Sci. Rep.">
        <title>Phenotypic and genomic hallmarks of a novel, potentially pathogenic rapidly growing Mycobacterium species related to the Mycobacterium fortuitum complex.</title>
        <authorList>
            <person name="Gharbi R."/>
            <person name="Khanna V."/>
            <person name="Frigui W."/>
            <person name="Mhenni B."/>
            <person name="Brosch R."/>
            <person name="Mardassi H."/>
        </authorList>
    </citation>
    <scope>NUCLEOTIDE SEQUENCE [LARGE SCALE GENOMIC DNA]</scope>
    <source>
        <strain evidence="1 2">TNTM28</strain>
    </source>
</reference>